<sequence length="684" mass="77090">MLRTGIIRTPMRSRSSSTAAGSTRPKARGRLPVPPLRQTLDRYLASLEPFLREDEKTGGQSFTKAFALREKWANEFESGIGKVLQERLFALDHVSPHNWLDDNFWMNKAYLEWRVPLLVNSNWWLAFAEDPLIPKSALSGETNNNRAGTTYWQLRRATWLLHRMLEFRDNTLATEKNEATKTGSWLIENIENMFNICRIPEPLCDTITKPPRRSSRETRSILLMIHDWCYSVVVYAPPSPNDASSSPTLLPPGEIEARFRAVVLDVESRLAKGEKALPVGVLSADDRDNWAKNLQYLLSLSPTNHRTHSAILHSIMGVSLEHTTYSIPPPSSSRHTHSRSSAQAFLDAHLHTIRGTTQNVANRFYDKTFTLVVDPSTRAGASGEHAPLDALVPSIVAEHGVIGSLDVTAFEDRSPPVVDTDGPGWERLDWVGDEFIQQECVGASKRANTIIEDSDDTVMHFSKFGSNWIASVGDLKLSPDAFIQMAMQLAWYKTRGKFTATYETVLTRMFKHGRTETIRTFSRESRLWVLSMVDPKRSNTERFKLLRDAIASHSRRTREAMTGRGVDRHLLGLRLLLRPLSGESADLFEDDIFDRSSEWKLTTSGLSAGLLFKGTGYGTMYSDGYGINYLTAPDMIKFGVESKFSCPSTSSHAFQKAISDALDEMKYICERGLIEKDQYTHSHL</sequence>
<dbReference type="AlphaFoldDB" id="A0A9P6EA87"/>
<feature type="domain" description="Choline/carnitine acyltransferase" evidence="6">
    <location>
        <begin position="31"/>
        <end position="659"/>
    </location>
</feature>
<feature type="region of interest" description="Disordered" evidence="5">
    <location>
        <begin position="1"/>
        <end position="31"/>
    </location>
</feature>
<dbReference type="PANTHER" id="PTHR22589">
    <property type="entry name" value="CARNITINE O-ACYLTRANSFERASE"/>
    <property type="match status" value="1"/>
</dbReference>
<dbReference type="OrthoDB" id="240216at2759"/>
<dbReference type="Proteomes" id="UP000807306">
    <property type="component" value="Unassembled WGS sequence"/>
</dbReference>
<name>A0A9P6EA87_9AGAR</name>
<feature type="compositionally biased region" description="Low complexity" evidence="5">
    <location>
        <begin position="12"/>
        <end position="24"/>
    </location>
</feature>
<feature type="active site" description="Proton acceptor" evidence="4">
    <location>
        <position position="385"/>
    </location>
</feature>
<protein>
    <submittedName>
        <fullName evidence="7">Acyltransferase ChoActase/COT/CPT</fullName>
    </submittedName>
</protein>
<dbReference type="Gene3D" id="3.30.559.10">
    <property type="entry name" value="Chloramphenicol acetyltransferase-like domain"/>
    <property type="match status" value="1"/>
</dbReference>
<evidence type="ECO:0000256" key="1">
    <source>
        <dbReference type="ARBA" id="ARBA00005232"/>
    </source>
</evidence>
<evidence type="ECO:0000256" key="3">
    <source>
        <dbReference type="ARBA" id="ARBA00023315"/>
    </source>
</evidence>
<evidence type="ECO:0000256" key="2">
    <source>
        <dbReference type="ARBA" id="ARBA00022679"/>
    </source>
</evidence>
<accession>A0A9P6EA87</accession>
<dbReference type="InterPro" id="IPR000542">
    <property type="entry name" value="Carn_acyl_trans"/>
</dbReference>
<dbReference type="Pfam" id="PF00755">
    <property type="entry name" value="Carn_acyltransf"/>
    <property type="match status" value="1"/>
</dbReference>
<organism evidence="7 8">
    <name type="scientific">Crepidotus variabilis</name>
    <dbReference type="NCBI Taxonomy" id="179855"/>
    <lineage>
        <taxon>Eukaryota</taxon>
        <taxon>Fungi</taxon>
        <taxon>Dikarya</taxon>
        <taxon>Basidiomycota</taxon>
        <taxon>Agaricomycotina</taxon>
        <taxon>Agaricomycetes</taxon>
        <taxon>Agaricomycetidae</taxon>
        <taxon>Agaricales</taxon>
        <taxon>Agaricineae</taxon>
        <taxon>Crepidotaceae</taxon>
        <taxon>Crepidotus</taxon>
    </lineage>
</organism>
<dbReference type="GO" id="GO:0016746">
    <property type="term" value="F:acyltransferase activity"/>
    <property type="evidence" value="ECO:0007669"/>
    <property type="project" value="UniProtKB-KW"/>
</dbReference>
<keyword evidence="3 7" id="KW-0012">Acyltransferase</keyword>
<proteinExistence type="inferred from homology"/>
<dbReference type="Gene3D" id="3.30.559.70">
    <property type="entry name" value="Choline/Carnitine o-acyltransferase, domain 2"/>
    <property type="match status" value="1"/>
</dbReference>
<evidence type="ECO:0000256" key="5">
    <source>
        <dbReference type="SAM" id="MobiDB-lite"/>
    </source>
</evidence>
<comment type="caution">
    <text evidence="7">The sequence shown here is derived from an EMBL/GenBank/DDBJ whole genome shotgun (WGS) entry which is preliminary data.</text>
</comment>
<keyword evidence="8" id="KW-1185">Reference proteome</keyword>
<reference evidence="7" key="1">
    <citation type="submission" date="2020-11" db="EMBL/GenBank/DDBJ databases">
        <authorList>
            <consortium name="DOE Joint Genome Institute"/>
            <person name="Ahrendt S."/>
            <person name="Riley R."/>
            <person name="Andreopoulos W."/>
            <person name="Labutti K."/>
            <person name="Pangilinan J."/>
            <person name="Ruiz-Duenas F.J."/>
            <person name="Barrasa J.M."/>
            <person name="Sanchez-Garcia M."/>
            <person name="Camarero S."/>
            <person name="Miyauchi S."/>
            <person name="Serrano A."/>
            <person name="Linde D."/>
            <person name="Babiker R."/>
            <person name="Drula E."/>
            <person name="Ayuso-Fernandez I."/>
            <person name="Pacheco R."/>
            <person name="Padilla G."/>
            <person name="Ferreira P."/>
            <person name="Barriuso J."/>
            <person name="Kellner H."/>
            <person name="Castanera R."/>
            <person name="Alfaro M."/>
            <person name="Ramirez L."/>
            <person name="Pisabarro A.G."/>
            <person name="Kuo A."/>
            <person name="Tritt A."/>
            <person name="Lipzen A."/>
            <person name="He G."/>
            <person name="Yan M."/>
            <person name="Ng V."/>
            <person name="Cullen D."/>
            <person name="Martin F."/>
            <person name="Rosso M.-N."/>
            <person name="Henrissat B."/>
            <person name="Hibbett D."/>
            <person name="Martinez A.T."/>
            <person name="Grigoriev I.V."/>
        </authorList>
    </citation>
    <scope>NUCLEOTIDE SEQUENCE</scope>
    <source>
        <strain evidence="7">CBS 506.95</strain>
    </source>
</reference>
<dbReference type="InterPro" id="IPR023213">
    <property type="entry name" value="CAT-like_dom_sf"/>
</dbReference>
<evidence type="ECO:0000256" key="4">
    <source>
        <dbReference type="PIRSR" id="PIRSR600542-1"/>
    </source>
</evidence>
<evidence type="ECO:0000259" key="6">
    <source>
        <dbReference type="Pfam" id="PF00755"/>
    </source>
</evidence>
<dbReference type="InterPro" id="IPR039551">
    <property type="entry name" value="Cho/carn_acyl_trans"/>
</dbReference>
<comment type="similarity">
    <text evidence="1">Belongs to the carnitine/choline acetyltransferase family.</text>
</comment>
<gene>
    <name evidence="7" type="ORF">CPB83DRAFT_795945</name>
</gene>
<dbReference type="InterPro" id="IPR042231">
    <property type="entry name" value="Cho/carn_acyl_trans_2"/>
</dbReference>
<keyword evidence="2" id="KW-0808">Transferase</keyword>
<evidence type="ECO:0000313" key="8">
    <source>
        <dbReference type="Proteomes" id="UP000807306"/>
    </source>
</evidence>
<dbReference type="SUPFAM" id="SSF52777">
    <property type="entry name" value="CoA-dependent acyltransferases"/>
    <property type="match status" value="2"/>
</dbReference>
<dbReference type="PANTHER" id="PTHR22589:SF107">
    <property type="entry name" value="CHOLINE_CARNITINE ACYLTRANSFERASE DOMAIN-CONTAINING PROTEIN"/>
    <property type="match status" value="1"/>
</dbReference>
<evidence type="ECO:0000313" key="7">
    <source>
        <dbReference type="EMBL" id="KAF9525641.1"/>
    </source>
</evidence>
<dbReference type="EMBL" id="MU157881">
    <property type="protein sequence ID" value="KAF9525641.1"/>
    <property type="molecule type" value="Genomic_DNA"/>
</dbReference>